<evidence type="ECO:0000313" key="3">
    <source>
        <dbReference type="Proteomes" id="UP000245535"/>
    </source>
</evidence>
<dbReference type="PANTHER" id="PTHR36974:SF1">
    <property type="entry name" value="DOXX FAMILY MEMBRANE PROTEIN"/>
    <property type="match status" value="1"/>
</dbReference>
<evidence type="ECO:0000256" key="1">
    <source>
        <dbReference type="SAM" id="Phobius"/>
    </source>
</evidence>
<dbReference type="EMBL" id="QGDO01000001">
    <property type="protein sequence ID" value="PWJ44192.1"/>
    <property type="molecule type" value="Genomic_DNA"/>
</dbReference>
<sequence length="146" mass="16513">MKRYIETSTTQKVFRWLLAAAMLYAGISHLSINRAHFQAQVPNWLPMDKDLVVILSGLVEIGLALALGFWKKQRVYAGWALGIFFILIFPGNVSQYINGIDAFGVLNSDTARLTRLFFQPVLVAWALWSAGSWTAWKTRNELVVPQ</sequence>
<keyword evidence="1" id="KW-0472">Membrane</keyword>
<reference evidence="2 3" key="1">
    <citation type="submission" date="2018-03" db="EMBL/GenBank/DDBJ databases">
        <title>Genomic Encyclopedia of Archaeal and Bacterial Type Strains, Phase II (KMG-II): from individual species to whole genera.</title>
        <authorList>
            <person name="Goeker M."/>
        </authorList>
    </citation>
    <scope>NUCLEOTIDE SEQUENCE [LARGE SCALE GENOMIC DNA]</scope>
    <source>
        <strain evidence="2 3">DSM 28229</strain>
    </source>
</reference>
<keyword evidence="3" id="KW-1185">Reference proteome</keyword>
<keyword evidence="1" id="KW-1133">Transmembrane helix</keyword>
<protein>
    <submittedName>
        <fullName evidence="2">Putative membrane protein</fullName>
    </submittedName>
</protein>
<feature type="transmembrane region" description="Helical" evidence="1">
    <location>
        <begin position="52"/>
        <end position="70"/>
    </location>
</feature>
<dbReference type="RefSeq" id="WP_109615703.1">
    <property type="nucleotide sequence ID" value="NZ_QGDO01000001.1"/>
</dbReference>
<feature type="transmembrane region" description="Helical" evidence="1">
    <location>
        <begin position="117"/>
        <end position="136"/>
    </location>
</feature>
<name>A0A315ZFV4_SEDFL</name>
<accession>A0A315ZFV4</accession>
<dbReference type="PANTHER" id="PTHR36974">
    <property type="entry name" value="MEMBRANE PROTEIN-RELATED"/>
    <property type="match status" value="1"/>
</dbReference>
<comment type="caution">
    <text evidence="2">The sequence shown here is derived from an EMBL/GenBank/DDBJ whole genome shotgun (WGS) entry which is preliminary data.</text>
</comment>
<keyword evidence="1" id="KW-0812">Transmembrane</keyword>
<feature type="transmembrane region" description="Helical" evidence="1">
    <location>
        <begin position="77"/>
        <end position="97"/>
    </location>
</feature>
<dbReference type="Proteomes" id="UP000245535">
    <property type="component" value="Unassembled WGS sequence"/>
</dbReference>
<organism evidence="2 3">
    <name type="scientific">Sediminitomix flava</name>
    <dbReference type="NCBI Taxonomy" id="379075"/>
    <lineage>
        <taxon>Bacteria</taxon>
        <taxon>Pseudomonadati</taxon>
        <taxon>Bacteroidota</taxon>
        <taxon>Cytophagia</taxon>
        <taxon>Cytophagales</taxon>
        <taxon>Flammeovirgaceae</taxon>
        <taxon>Sediminitomix</taxon>
    </lineage>
</organism>
<gene>
    <name evidence="2" type="ORF">BC781_101542</name>
</gene>
<feature type="transmembrane region" description="Helical" evidence="1">
    <location>
        <begin position="12"/>
        <end position="32"/>
    </location>
</feature>
<evidence type="ECO:0000313" key="2">
    <source>
        <dbReference type="EMBL" id="PWJ44192.1"/>
    </source>
</evidence>
<dbReference type="OrthoDB" id="9788974at2"/>
<dbReference type="AlphaFoldDB" id="A0A315ZFV4"/>
<proteinExistence type="predicted"/>